<dbReference type="AlphaFoldDB" id="A0A6N7XN18"/>
<sequence>MSMKKKLALVLSLLLTVLVFAGCGNKEEGKVKEAADGFMQSLESGVFSNAGKHCTEDVEKELGLSDLENLSKVFYTSSGLSKNDLGDKAAKSIDDFTEKMQDNFITKYEIGEVELKDDEATVSVKTTHGYNPYKLDDINVDSEVNKIANKYMEKHMDELTNLYVSKGQKALMKKVYADIIPEMLDAFSKKVDETGELKQEIQLKLKKQDDDSWKIVGAYASGEDSSEKKEK</sequence>
<evidence type="ECO:0008006" key="4">
    <source>
        <dbReference type="Google" id="ProtNLM"/>
    </source>
</evidence>
<keyword evidence="3" id="KW-1185">Reference proteome</keyword>
<dbReference type="RefSeq" id="WP_154554893.1">
    <property type="nucleotide sequence ID" value="NZ_VUNA01000021.1"/>
</dbReference>
<reference evidence="2 3" key="1">
    <citation type="submission" date="2019-08" db="EMBL/GenBank/DDBJ databases">
        <title>In-depth cultivation of the pig gut microbiome towards novel bacterial diversity and tailored functional studies.</title>
        <authorList>
            <person name="Wylensek D."/>
            <person name="Hitch T.C.A."/>
            <person name="Clavel T."/>
        </authorList>
    </citation>
    <scope>NUCLEOTIDE SEQUENCE [LARGE SCALE GENOMIC DNA]</scope>
    <source>
        <strain evidence="2 3">WCA-MUC-591-APC-4B</strain>
    </source>
</reference>
<feature type="chain" id="PRO_5039214760" description="DUF5105 domain-containing protein" evidence="1">
    <location>
        <begin position="22"/>
        <end position="231"/>
    </location>
</feature>
<dbReference type="EMBL" id="VUNA01000021">
    <property type="protein sequence ID" value="MST71329.1"/>
    <property type="molecule type" value="Genomic_DNA"/>
</dbReference>
<dbReference type="Proteomes" id="UP000469424">
    <property type="component" value="Unassembled WGS sequence"/>
</dbReference>
<accession>A0A6N7XN18</accession>
<evidence type="ECO:0000313" key="3">
    <source>
        <dbReference type="Proteomes" id="UP000469424"/>
    </source>
</evidence>
<feature type="signal peptide" evidence="1">
    <location>
        <begin position="1"/>
        <end position="21"/>
    </location>
</feature>
<evidence type="ECO:0000256" key="1">
    <source>
        <dbReference type="SAM" id="SignalP"/>
    </source>
</evidence>
<name>A0A6N7XN18_9FIRM</name>
<comment type="caution">
    <text evidence="2">The sequence shown here is derived from an EMBL/GenBank/DDBJ whole genome shotgun (WGS) entry which is preliminary data.</text>
</comment>
<evidence type="ECO:0000313" key="2">
    <source>
        <dbReference type="EMBL" id="MST71329.1"/>
    </source>
</evidence>
<dbReference type="PROSITE" id="PS51257">
    <property type="entry name" value="PROKAR_LIPOPROTEIN"/>
    <property type="match status" value="1"/>
</dbReference>
<protein>
    <recommendedName>
        <fullName evidence="4">DUF5105 domain-containing protein</fullName>
    </recommendedName>
</protein>
<keyword evidence="1" id="KW-0732">Signal</keyword>
<proteinExistence type="predicted"/>
<organism evidence="2 3">
    <name type="scientific">Mogibacterium kristiansenii</name>
    <dbReference type="NCBI Taxonomy" id="2606708"/>
    <lineage>
        <taxon>Bacteria</taxon>
        <taxon>Bacillati</taxon>
        <taxon>Bacillota</taxon>
        <taxon>Clostridia</taxon>
        <taxon>Peptostreptococcales</taxon>
        <taxon>Anaerovoracaceae</taxon>
        <taxon>Mogibacterium</taxon>
    </lineage>
</organism>
<gene>
    <name evidence="2" type="ORF">FYJ65_08425</name>
</gene>